<feature type="signal peptide" evidence="3">
    <location>
        <begin position="1"/>
        <end position="16"/>
    </location>
</feature>
<protein>
    <recommendedName>
        <fullName evidence="4">RRM domain-containing protein</fullName>
    </recommendedName>
</protein>
<gene>
    <name evidence="5" type="ORF">GSTUAT00008131001</name>
</gene>
<evidence type="ECO:0000256" key="3">
    <source>
        <dbReference type="SAM" id="SignalP"/>
    </source>
</evidence>
<feature type="domain" description="RRM" evidence="4">
    <location>
        <begin position="165"/>
        <end position="243"/>
    </location>
</feature>
<dbReference type="AlphaFoldDB" id="A0A292PMT0"/>
<keyword evidence="6" id="KW-1185">Reference proteome</keyword>
<dbReference type="GO" id="GO:0005654">
    <property type="term" value="C:nucleoplasm"/>
    <property type="evidence" value="ECO:0007669"/>
    <property type="project" value="TreeGrafter"/>
</dbReference>
<dbReference type="EMBL" id="LN891178">
    <property type="protein sequence ID" value="CUS07790.1"/>
    <property type="molecule type" value="Genomic_DNA"/>
</dbReference>
<keyword evidence="3" id="KW-0732">Signal</keyword>
<feature type="chain" id="PRO_5013239873" description="RRM domain-containing protein" evidence="3">
    <location>
        <begin position="17"/>
        <end position="363"/>
    </location>
</feature>
<evidence type="ECO:0000313" key="5">
    <source>
        <dbReference type="EMBL" id="CUS07790.1"/>
    </source>
</evidence>
<dbReference type="Gene3D" id="3.30.70.330">
    <property type="match status" value="1"/>
</dbReference>
<dbReference type="PANTHER" id="PTHR15481:SF0">
    <property type="entry name" value="LD23870P-RELATED"/>
    <property type="match status" value="1"/>
</dbReference>
<dbReference type="GO" id="GO:0003723">
    <property type="term" value="F:RNA binding"/>
    <property type="evidence" value="ECO:0007669"/>
    <property type="project" value="UniProtKB-UniRule"/>
</dbReference>
<dbReference type="GO" id="GO:0000398">
    <property type="term" value="P:mRNA splicing, via spliceosome"/>
    <property type="evidence" value="ECO:0007669"/>
    <property type="project" value="TreeGrafter"/>
</dbReference>
<dbReference type="PANTHER" id="PTHR15481">
    <property type="entry name" value="RIBONUCLEIC ACID BINDING PROTEIN S1"/>
    <property type="match status" value="1"/>
</dbReference>
<dbReference type="GO" id="GO:0005737">
    <property type="term" value="C:cytoplasm"/>
    <property type="evidence" value="ECO:0007669"/>
    <property type="project" value="TreeGrafter"/>
</dbReference>
<keyword evidence="1 2" id="KW-0694">RNA-binding</keyword>
<dbReference type="GO" id="GO:0061574">
    <property type="term" value="C:ASAP complex"/>
    <property type="evidence" value="ECO:0007669"/>
    <property type="project" value="TreeGrafter"/>
</dbReference>
<dbReference type="Proteomes" id="UP001412239">
    <property type="component" value="Unassembled WGS sequence"/>
</dbReference>
<organism evidence="5 6">
    <name type="scientific">Tuber aestivum</name>
    <name type="common">summer truffle</name>
    <dbReference type="NCBI Taxonomy" id="59557"/>
    <lineage>
        <taxon>Eukaryota</taxon>
        <taxon>Fungi</taxon>
        <taxon>Dikarya</taxon>
        <taxon>Ascomycota</taxon>
        <taxon>Pezizomycotina</taxon>
        <taxon>Pezizomycetes</taxon>
        <taxon>Pezizales</taxon>
        <taxon>Tuberaceae</taxon>
        <taxon>Tuber</taxon>
    </lineage>
</organism>
<dbReference type="Pfam" id="PF00076">
    <property type="entry name" value="RRM_1"/>
    <property type="match status" value="1"/>
</dbReference>
<dbReference type="PROSITE" id="PS50102">
    <property type="entry name" value="RRM"/>
    <property type="match status" value="1"/>
</dbReference>
<dbReference type="InterPro" id="IPR012677">
    <property type="entry name" value="Nucleotide-bd_a/b_plait_sf"/>
</dbReference>
<dbReference type="SUPFAM" id="SSF54928">
    <property type="entry name" value="RNA-binding domain, RBD"/>
    <property type="match status" value="1"/>
</dbReference>
<dbReference type="InterPro" id="IPR000504">
    <property type="entry name" value="RRM_dom"/>
</dbReference>
<evidence type="ECO:0000259" key="4">
    <source>
        <dbReference type="PROSITE" id="PS50102"/>
    </source>
</evidence>
<evidence type="ECO:0000256" key="2">
    <source>
        <dbReference type="PROSITE-ProRule" id="PRU00176"/>
    </source>
</evidence>
<dbReference type="InterPro" id="IPR035979">
    <property type="entry name" value="RBD_domain_sf"/>
</dbReference>
<reference evidence="5" key="1">
    <citation type="submission" date="2015-10" db="EMBL/GenBank/DDBJ databases">
        <authorList>
            <person name="Regsiter A."/>
            <person name="william w."/>
        </authorList>
    </citation>
    <scope>NUCLEOTIDE SEQUENCE</scope>
    <source>
        <strain evidence="5">Montdore</strain>
    </source>
</reference>
<proteinExistence type="predicted"/>
<dbReference type="SMART" id="SM00360">
    <property type="entry name" value="RRM"/>
    <property type="match status" value="1"/>
</dbReference>
<sequence length="363" mass="39753">MDLRLWLCPHWEACLALAFCASHRSSVVNTTPRHHHWSRPADIILGNQQSSQNFHIGFQNSFNRYPFQWIVPEPVPSLGAAPPAVQTLRLVEVDLILEIPAPPLVLIPEQDLLYPIDLGLRHNLPFPGQGREAGVAVGEEAIHEAPVLRYRVQRFAAPILAYSLPLIVIEKLTKNVTEAHIAEIFSSYGEIKMLDMPLNHQYNTNRGVCYVIYHSSSSAHAAIAHMHEGQLDGAVVNLYHVAQTPPAPALALRLADLPRALVTVAKLETVTDPRLVVRMWVLVLVPEGDFLGVIVTAEQPLGIVTDLLRGPELDPLLSHRAQDPLPDLGLDPHIVAGNLPVGTLDTALPLGPVGAVMELGRDA</sequence>
<name>A0A292PMT0_9PEZI</name>
<evidence type="ECO:0000256" key="1">
    <source>
        <dbReference type="ARBA" id="ARBA00022884"/>
    </source>
</evidence>
<accession>A0A292PMT0</accession>
<evidence type="ECO:0000313" key="6">
    <source>
        <dbReference type="Proteomes" id="UP001412239"/>
    </source>
</evidence>